<evidence type="ECO:0000313" key="1">
    <source>
        <dbReference type="EMBL" id="KKL65782.1"/>
    </source>
</evidence>
<feature type="non-terminal residue" evidence="1">
    <location>
        <position position="68"/>
    </location>
</feature>
<dbReference type="Gene3D" id="3.40.630.10">
    <property type="entry name" value="Zn peptidases"/>
    <property type="match status" value="1"/>
</dbReference>
<sequence length="68" mass="7227">MTAPAENLKINGDRLWDSLMDMARIGPGIAGGNNRQTLTDADAEGRALFQSWCEAAGLGMGLDQMGNM</sequence>
<evidence type="ECO:0008006" key="2">
    <source>
        <dbReference type="Google" id="ProtNLM"/>
    </source>
</evidence>
<protein>
    <recommendedName>
        <fullName evidence="2">Zn-dependent hydrolase</fullName>
    </recommendedName>
</protein>
<organism evidence="1">
    <name type="scientific">marine sediment metagenome</name>
    <dbReference type="NCBI Taxonomy" id="412755"/>
    <lineage>
        <taxon>unclassified sequences</taxon>
        <taxon>metagenomes</taxon>
        <taxon>ecological metagenomes</taxon>
    </lineage>
</organism>
<comment type="caution">
    <text evidence="1">The sequence shown here is derived from an EMBL/GenBank/DDBJ whole genome shotgun (WGS) entry which is preliminary data.</text>
</comment>
<gene>
    <name evidence="1" type="ORF">LCGC14_2151520</name>
</gene>
<reference evidence="1" key="1">
    <citation type="journal article" date="2015" name="Nature">
        <title>Complex archaea that bridge the gap between prokaryotes and eukaryotes.</title>
        <authorList>
            <person name="Spang A."/>
            <person name="Saw J.H."/>
            <person name="Jorgensen S.L."/>
            <person name="Zaremba-Niedzwiedzka K."/>
            <person name="Martijn J."/>
            <person name="Lind A.E."/>
            <person name="van Eijk R."/>
            <person name="Schleper C."/>
            <person name="Guy L."/>
            <person name="Ettema T.J."/>
        </authorList>
    </citation>
    <scope>NUCLEOTIDE SEQUENCE</scope>
</reference>
<dbReference type="AlphaFoldDB" id="A0A0F9GRS9"/>
<dbReference type="SUPFAM" id="SSF53187">
    <property type="entry name" value="Zn-dependent exopeptidases"/>
    <property type="match status" value="1"/>
</dbReference>
<proteinExistence type="predicted"/>
<name>A0A0F9GRS9_9ZZZZ</name>
<dbReference type="EMBL" id="LAZR01027422">
    <property type="protein sequence ID" value="KKL65782.1"/>
    <property type="molecule type" value="Genomic_DNA"/>
</dbReference>
<accession>A0A0F9GRS9</accession>